<dbReference type="AlphaFoldDB" id="A0A1I1UXQ4"/>
<keyword evidence="2" id="KW-0812">Transmembrane</keyword>
<keyword evidence="2" id="KW-0472">Membrane</keyword>
<evidence type="ECO:0000256" key="2">
    <source>
        <dbReference type="SAM" id="Phobius"/>
    </source>
</evidence>
<protein>
    <submittedName>
        <fullName evidence="3">Uncharacterized protein</fullName>
    </submittedName>
</protein>
<dbReference type="RefSeq" id="WP_091991881.1">
    <property type="nucleotide sequence ID" value="NZ_FOLO01000100.1"/>
</dbReference>
<evidence type="ECO:0000313" key="4">
    <source>
        <dbReference type="Proteomes" id="UP000198862"/>
    </source>
</evidence>
<sequence>MDLPTIYLVLIAIHSILAFIGCLYVAESIVLMPRQKYIFTTLSILLPVIGVCWAIDRAKDISKIRSNLNHGGLHFDNHEPNKNVNMDSNPSND</sequence>
<evidence type="ECO:0000313" key="3">
    <source>
        <dbReference type="EMBL" id="SFD75464.1"/>
    </source>
</evidence>
<dbReference type="Proteomes" id="UP000198862">
    <property type="component" value="Unassembled WGS sequence"/>
</dbReference>
<accession>A0A1I1UXQ4</accession>
<proteinExistence type="predicted"/>
<feature type="transmembrane region" description="Helical" evidence="2">
    <location>
        <begin position="6"/>
        <end position="25"/>
    </location>
</feature>
<dbReference type="OrthoDB" id="9976830at2"/>
<dbReference type="EMBL" id="FOLO01000100">
    <property type="protein sequence ID" value="SFD75464.1"/>
    <property type="molecule type" value="Genomic_DNA"/>
</dbReference>
<reference evidence="3 4" key="1">
    <citation type="submission" date="2016-10" db="EMBL/GenBank/DDBJ databases">
        <authorList>
            <person name="de Groot N.N."/>
        </authorList>
    </citation>
    <scope>NUCLEOTIDE SEQUENCE [LARGE SCALE GENOMIC DNA]</scope>
    <source>
        <strain evidence="3 4">DSM 6059</strain>
    </source>
</reference>
<keyword evidence="2" id="KW-1133">Transmembrane helix</keyword>
<feature type="transmembrane region" description="Helical" evidence="2">
    <location>
        <begin position="37"/>
        <end position="56"/>
    </location>
</feature>
<organism evidence="3 4">
    <name type="scientific">Pseudoalteromonas denitrificans DSM 6059</name>
    <dbReference type="NCBI Taxonomy" id="1123010"/>
    <lineage>
        <taxon>Bacteria</taxon>
        <taxon>Pseudomonadati</taxon>
        <taxon>Pseudomonadota</taxon>
        <taxon>Gammaproteobacteria</taxon>
        <taxon>Alteromonadales</taxon>
        <taxon>Pseudoalteromonadaceae</taxon>
        <taxon>Pseudoalteromonas</taxon>
    </lineage>
</organism>
<evidence type="ECO:0000256" key="1">
    <source>
        <dbReference type="SAM" id="MobiDB-lite"/>
    </source>
</evidence>
<name>A0A1I1UXQ4_9GAMM</name>
<feature type="compositionally biased region" description="Polar residues" evidence="1">
    <location>
        <begin position="82"/>
        <end position="93"/>
    </location>
</feature>
<feature type="region of interest" description="Disordered" evidence="1">
    <location>
        <begin position="71"/>
        <end position="93"/>
    </location>
</feature>
<keyword evidence="4" id="KW-1185">Reference proteome</keyword>
<dbReference type="STRING" id="1123010.SAMN02745724_05363"/>
<gene>
    <name evidence="3" type="ORF">SAMN02745724_05363</name>
</gene>